<gene>
    <name evidence="1" type="ORF">SAMN05444388_101105</name>
</gene>
<name>A0A1M5FUE0_FLAJO</name>
<accession>A0A1M5FUE0</accession>
<dbReference type="AlphaFoldDB" id="A0A1M5FUE0"/>
<evidence type="ECO:0000313" key="2">
    <source>
        <dbReference type="Proteomes" id="UP000184112"/>
    </source>
</evidence>
<evidence type="ECO:0000313" key="1">
    <source>
        <dbReference type="EMBL" id="SHF95086.1"/>
    </source>
</evidence>
<protein>
    <submittedName>
        <fullName evidence="1">Uncharacterized protein</fullName>
    </submittedName>
</protein>
<organism evidence="1 2">
    <name type="scientific">Flavobacterium johnsoniae</name>
    <name type="common">Cytophaga johnsonae</name>
    <dbReference type="NCBI Taxonomy" id="986"/>
    <lineage>
        <taxon>Bacteria</taxon>
        <taxon>Pseudomonadati</taxon>
        <taxon>Bacteroidota</taxon>
        <taxon>Flavobacteriia</taxon>
        <taxon>Flavobacteriales</taxon>
        <taxon>Flavobacteriaceae</taxon>
        <taxon>Flavobacterium</taxon>
    </lineage>
</organism>
<sequence>MPSISNPIIEVWDNVVFELAEKAKDKGIKGIDEFLESPGGKEKRYDFAKTRISQDTLNKLLKGKFKLWKN</sequence>
<dbReference type="RefSeq" id="WP_073407782.1">
    <property type="nucleotide sequence ID" value="NZ_FQWH01000001.1"/>
</dbReference>
<reference evidence="1 2" key="1">
    <citation type="submission" date="2016-11" db="EMBL/GenBank/DDBJ databases">
        <authorList>
            <person name="Jaros S."/>
            <person name="Januszkiewicz K."/>
            <person name="Wedrychowicz H."/>
        </authorList>
    </citation>
    <scope>NUCLEOTIDE SEQUENCE [LARGE SCALE GENOMIC DNA]</scope>
    <source>
        <strain evidence="1 2">DSM 6792</strain>
    </source>
</reference>
<proteinExistence type="predicted"/>
<dbReference type="EMBL" id="FQWH01000001">
    <property type="protein sequence ID" value="SHF95086.1"/>
    <property type="molecule type" value="Genomic_DNA"/>
</dbReference>
<dbReference type="Proteomes" id="UP000184112">
    <property type="component" value="Unassembled WGS sequence"/>
</dbReference>